<dbReference type="AlphaFoldDB" id="A0AAP2E0V7"/>
<evidence type="ECO:0000313" key="1">
    <source>
        <dbReference type="EMBL" id="MBT1710991.1"/>
    </source>
</evidence>
<dbReference type="EMBL" id="JAHESE010000028">
    <property type="protein sequence ID" value="MBT1710991.1"/>
    <property type="molecule type" value="Genomic_DNA"/>
</dbReference>
<reference evidence="1 2" key="1">
    <citation type="submission" date="2021-05" db="EMBL/GenBank/DDBJ databases">
        <title>A Polyphasic approach of four new species of the genus Ohtaekwangia: Ohtaekwangia histidinii sp. nov., Ohtaekwangia cretensis sp. nov., Ohtaekwangia indiensis sp. nov., Ohtaekwangia reichenbachii sp. nov. from diverse environment.</title>
        <authorList>
            <person name="Octaviana S."/>
        </authorList>
    </citation>
    <scope>NUCLEOTIDE SEQUENCE [LARGE SCALE GENOMIC DNA]</scope>
    <source>
        <strain evidence="1 2">PWU5</strain>
    </source>
</reference>
<dbReference type="Proteomes" id="UP001319080">
    <property type="component" value="Unassembled WGS sequence"/>
</dbReference>
<gene>
    <name evidence="1" type="ORF">KK062_22300</name>
</gene>
<keyword evidence="2" id="KW-1185">Reference proteome</keyword>
<dbReference type="RefSeq" id="WP_254086569.1">
    <property type="nucleotide sequence ID" value="NZ_JAHESE010000028.1"/>
</dbReference>
<accession>A0AAP2E0V7</accession>
<evidence type="ECO:0000313" key="2">
    <source>
        <dbReference type="Proteomes" id="UP001319080"/>
    </source>
</evidence>
<name>A0AAP2E0V7_9BACT</name>
<organism evidence="1 2">
    <name type="scientific">Dawidia cretensis</name>
    <dbReference type="NCBI Taxonomy" id="2782350"/>
    <lineage>
        <taxon>Bacteria</taxon>
        <taxon>Pseudomonadati</taxon>
        <taxon>Bacteroidota</taxon>
        <taxon>Cytophagia</taxon>
        <taxon>Cytophagales</taxon>
        <taxon>Chryseotaleaceae</taxon>
        <taxon>Dawidia</taxon>
    </lineage>
</organism>
<proteinExistence type="predicted"/>
<sequence>MEEGEYFTIAACPILMPLTRSGEYKKTKAPDSVLLQDRQKRRFLTLEEQF</sequence>
<protein>
    <submittedName>
        <fullName evidence="1">Uncharacterized protein</fullName>
    </submittedName>
</protein>
<comment type="caution">
    <text evidence="1">The sequence shown here is derived from an EMBL/GenBank/DDBJ whole genome shotgun (WGS) entry which is preliminary data.</text>
</comment>